<keyword evidence="4 6" id="KW-0862">Zinc</keyword>
<name>A0A0H3N6Q2_STRS4</name>
<dbReference type="AlphaFoldDB" id="A0A0H3N6Q2"/>
<dbReference type="Pfam" id="PF02574">
    <property type="entry name" value="S-methyl_trans"/>
    <property type="match status" value="1"/>
</dbReference>
<keyword evidence="9" id="KW-1185">Reference proteome</keyword>
<gene>
    <name evidence="8" type="primary">mmuM</name>
    <name evidence="8" type="ordered locus">SSUBM407_1883</name>
</gene>
<dbReference type="PANTHER" id="PTHR46015">
    <property type="entry name" value="ZGC:172121"/>
    <property type="match status" value="1"/>
</dbReference>
<keyword evidence="2 6" id="KW-0808">Transferase</keyword>
<dbReference type="GeneID" id="8154180"/>
<dbReference type="GO" id="GO:0008898">
    <property type="term" value="F:S-adenosylmethionine-homocysteine S-methyltransferase activity"/>
    <property type="evidence" value="ECO:0007669"/>
    <property type="project" value="TreeGrafter"/>
</dbReference>
<evidence type="ECO:0000256" key="1">
    <source>
        <dbReference type="ARBA" id="ARBA00022603"/>
    </source>
</evidence>
<dbReference type="GO" id="GO:0033528">
    <property type="term" value="P:S-methylmethionine cycle"/>
    <property type="evidence" value="ECO:0007669"/>
    <property type="project" value="TreeGrafter"/>
</dbReference>
<dbReference type="EMBL" id="FM252032">
    <property type="protein sequence ID" value="CAZ56739.1"/>
    <property type="molecule type" value="Genomic_DNA"/>
</dbReference>
<reference evidence="8 9" key="1">
    <citation type="journal article" date="2009" name="PLoS ONE">
        <title>Rapid evolution of virulence and drug resistance in the emerging zoonotic pathogen Streptococcus suis.</title>
        <authorList>
            <person name="Holden M.T.G."/>
            <person name="Hauser H."/>
            <person name="Sanders M."/>
            <person name="Ngo T.H."/>
            <person name="Cherevach I."/>
            <person name="Cronin A."/>
            <person name="Goodhead I."/>
            <person name="Mungall K."/>
            <person name="Quail M.A."/>
            <person name="Price C."/>
            <person name="Rabbinowitsch E."/>
            <person name="Sharp S."/>
            <person name="Croucher N.J."/>
            <person name="Chieu T.B."/>
            <person name="Mai N.T.H."/>
            <person name="Diep T.S."/>
            <person name="Chinh N.T."/>
            <person name="Kehoe M."/>
            <person name="Leigh J.A."/>
            <person name="Ward P.N."/>
            <person name="Dowson C.G."/>
            <person name="Whatmore A.M."/>
            <person name="Chanter N."/>
            <person name="Iversen P."/>
            <person name="Gottschalk M."/>
            <person name="Slater J.D."/>
            <person name="Smith H.E."/>
            <person name="Spratt B.G."/>
            <person name="Xu J."/>
            <person name="Ye C."/>
            <person name="Bentley S."/>
            <person name="Barrell B.G."/>
            <person name="Schultsz C."/>
            <person name="Maskell D.J."/>
            <person name="Parkhill J."/>
        </authorList>
    </citation>
    <scope>NUCLEOTIDE SEQUENCE [LARGE SCALE GENOMIC DNA]</scope>
    <source>
        <strain evidence="8 9">BM407</strain>
    </source>
</reference>
<feature type="binding site" evidence="6">
    <location>
        <position position="233"/>
    </location>
    <ligand>
        <name>Zn(2+)</name>
        <dbReference type="ChEBI" id="CHEBI:29105"/>
    </ligand>
</feature>
<evidence type="ECO:0000313" key="8">
    <source>
        <dbReference type="EMBL" id="CAZ56739.1"/>
    </source>
</evidence>
<dbReference type="NCBIfam" id="NF007020">
    <property type="entry name" value="PRK09485.1"/>
    <property type="match status" value="1"/>
</dbReference>
<proteinExistence type="predicted"/>
<evidence type="ECO:0000256" key="5">
    <source>
        <dbReference type="ARBA" id="ARBA00076752"/>
    </source>
</evidence>
<evidence type="ECO:0000259" key="7">
    <source>
        <dbReference type="PROSITE" id="PS50970"/>
    </source>
</evidence>
<evidence type="ECO:0000256" key="6">
    <source>
        <dbReference type="PROSITE-ProRule" id="PRU00333"/>
    </source>
</evidence>
<evidence type="ECO:0000256" key="4">
    <source>
        <dbReference type="ARBA" id="ARBA00022833"/>
    </source>
</evidence>
<dbReference type="InterPro" id="IPR051486">
    <property type="entry name" value="Hcy_S-methyltransferase"/>
</dbReference>
<dbReference type="KEGG" id="ssb:SSUBM407_1883"/>
<evidence type="ECO:0000256" key="2">
    <source>
        <dbReference type="ARBA" id="ARBA00022679"/>
    </source>
</evidence>
<protein>
    <recommendedName>
        <fullName evidence="5">S-methylmethionine:homocysteine methyltransferase</fullName>
    </recommendedName>
</protein>
<comment type="cofactor">
    <cofactor evidence="6">
        <name>Zn(2+)</name>
        <dbReference type="ChEBI" id="CHEBI:29105"/>
    </cofactor>
</comment>
<dbReference type="InterPro" id="IPR003726">
    <property type="entry name" value="HCY_dom"/>
</dbReference>
<dbReference type="FunFam" id="3.20.20.330:FF:000002">
    <property type="entry name" value="Homocysteine S-methyltransferase"/>
    <property type="match status" value="1"/>
</dbReference>
<dbReference type="PATRIC" id="fig|568814.3.peg.1918"/>
<evidence type="ECO:0000313" key="9">
    <source>
        <dbReference type="Proteomes" id="UP000009077"/>
    </source>
</evidence>
<dbReference type="SUPFAM" id="SSF82282">
    <property type="entry name" value="Homocysteine S-methyltransferase"/>
    <property type="match status" value="1"/>
</dbReference>
<organism evidence="8 9">
    <name type="scientific">Streptococcus suis (strain BM407)</name>
    <dbReference type="NCBI Taxonomy" id="568814"/>
    <lineage>
        <taxon>Bacteria</taxon>
        <taxon>Bacillati</taxon>
        <taxon>Bacillota</taxon>
        <taxon>Bacilli</taxon>
        <taxon>Lactobacillales</taxon>
        <taxon>Streptococcaceae</taxon>
        <taxon>Streptococcus</taxon>
    </lineage>
</organism>
<keyword evidence="1 6" id="KW-0489">Methyltransferase</keyword>
<dbReference type="InterPro" id="IPR036589">
    <property type="entry name" value="HCY_dom_sf"/>
</dbReference>
<dbReference type="PROSITE" id="PS50970">
    <property type="entry name" value="HCY"/>
    <property type="match status" value="1"/>
</dbReference>
<evidence type="ECO:0000256" key="3">
    <source>
        <dbReference type="ARBA" id="ARBA00022723"/>
    </source>
</evidence>
<dbReference type="Proteomes" id="UP000009077">
    <property type="component" value="Chromosome"/>
</dbReference>
<dbReference type="GO" id="GO:0008270">
    <property type="term" value="F:zinc ion binding"/>
    <property type="evidence" value="ECO:0007669"/>
    <property type="project" value="InterPro"/>
</dbReference>
<keyword evidence="3 6" id="KW-0479">Metal-binding</keyword>
<dbReference type="PANTHER" id="PTHR46015:SF1">
    <property type="entry name" value="HOMOCYSTEINE S-METHYLTRANSFERASE-LIKE ISOFORM 1"/>
    <property type="match status" value="1"/>
</dbReference>
<sequence>MGRFKELLEQKEYIILHGALGTELEFRGHDVSGKLWSAKYLLENPQYIKDIHKDYIRAGADLVTTSTYQATFEGLAEVGLSQAEAEELIRLTVDLAKEARDEVWAELSEAEKVQRTYPLISGDVGPYAAYLANGAEYTGDYGNISLSELKDFHCRRIELLLEQEAELLALETIPNVLEAQALVELLAEDFPEAEAYISFTSQDGQSISDGTSIEKIAELVNSSEQILAVGLNCTAPSLYPAFLSQLREKTDKPFVTYPNSGEVYDGATQTWKEKADDSHSLLDNTLEWHELGAKVVGGCCRTRPADIADLVAGLK</sequence>
<feature type="domain" description="Hcy-binding" evidence="7">
    <location>
        <begin position="2"/>
        <end position="314"/>
    </location>
</feature>
<feature type="binding site" evidence="6">
    <location>
        <position position="299"/>
    </location>
    <ligand>
        <name>Zn(2+)</name>
        <dbReference type="ChEBI" id="CHEBI:29105"/>
    </ligand>
</feature>
<feature type="binding site" evidence="6">
    <location>
        <position position="300"/>
    </location>
    <ligand>
        <name>Zn(2+)</name>
        <dbReference type="ChEBI" id="CHEBI:29105"/>
    </ligand>
</feature>
<dbReference type="GO" id="GO:0009086">
    <property type="term" value="P:methionine biosynthetic process"/>
    <property type="evidence" value="ECO:0007669"/>
    <property type="project" value="InterPro"/>
</dbReference>
<dbReference type="GO" id="GO:0032259">
    <property type="term" value="P:methylation"/>
    <property type="evidence" value="ECO:0007669"/>
    <property type="project" value="UniProtKB-KW"/>
</dbReference>
<dbReference type="Gene3D" id="3.20.20.330">
    <property type="entry name" value="Homocysteine-binding-like domain"/>
    <property type="match status" value="1"/>
</dbReference>
<dbReference type="RefSeq" id="WP_012775701.1">
    <property type="nucleotide sequence ID" value="NC_012926.1"/>
</dbReference>
<accession>A0A0H3N6Q2</accession>
<dbReference type="HOGENOM" id="CLU_004914_3_2_9"/>